<dbReference type="Proteomes" id="UP001216139">
    <property type="component" value="Chromosome"/>
</dbReference>
<evidence type="ECO:0000313" key="1">
    <source>
        <dbReference type="EMBL" id="WCT13554.1"/>
    </source>
</evidence>
<protein>
    <recommendedName>
        <fullName evidence="3">Addiction module component</fullName>
    </recommendedName>
</protein>
<proteinExistence type="predicted"/>
<gene>
    <name evidence="1" type="ORF">PQO05_06340</name>
</gene>
<evidence type="ECO:0008006" key="3">
    <source>
        <dbReference type="Google" id="ProtNLM"/>
    </source>
</evidence>
<keyword evidence="2" id="KW-1185">Reference proteome</keyword>
<name>A0ABY7TBJ4_9SPHI</name>
<accession>A0ABY7TBJ4</accession>
<sequence length="80" mass="9615">MAILRVSVDDEHEEALRNVLNQLPYIKAIEKESESQTDSTLERIKQIQARLGNKELFKDIEDPSEWQRQIRSEWERDFDR</sequence>
<organism evidence="1 2">
    <name type="scientific">Mucilaginibacter jinjuensis</name>
    <dbReference type="NCBI Taxonomy" id="1176721"/>
    <lineage>
        <taxon>Bacteria</taxon>
        <taxon>Pseudomonadati</taxon>
        <taxon>Bacteroidota</taxon>
        <taxon>Sphingobacteriia</taxon>
        <taxon>Sphingobacteriales</taxon>
        <taxon>Sphingobacteriaceae</taxon>
        <taxon>Mucilaginibacter</taxon>
    </lineage>
</organism>
<dbReference type="EMBL" id="CP117167">
    <property type="protein sequence ID" value="WCT13554.1"/>
    <property type="molecule type" value="Genomic_DNA"/>
</dbReference>
<evidence type="ECO:0000313" key="2">
    <source>
        <dbReference type="Proteomes" id="UP001216139"/>
    </source>
</evidence>
<reference evidence="1 2" key="1">
    <citation type="submission" date="2023-02" db="EMBL/GenBank/DDBJ databases">
        <title>Genome sequence of Mucilaginibacter jinjuensis strain KACC 16571.</title>
        <authorList>
            <person name="Kim S."/>
            <person name="Heo J."/>
            <person name="Kwon S.-W."/>
        </authorList>
    </citation>
    <scope>NUCLEOTIDE SEQUENCE [LARGE SCALE GENOMIC DNA]</scope>
    <source>
        <strain evidence="1 2">KACC 16571</strain>
    </source>
</reference>
<dbReference type="RefSeq" id="WP_273631863.1">
    <property type="nucleotide sequence ID" value="NZ_CP117167.1"/>
</dbReference>